<evidence type="ECO:0008006" key="3">
    <source>
        <dbReference type="Google" id="ProtNLM"/>
    </source>
</evidence>
<organism evidence="1 2">
    <name type="scientific">Morus notabilis</name>
    <dbReference type="NCBI Taxonomy" id="981085"/>
    <lineage>
        <taxon>Eukaryota</taxon>
        <taxon>Viridiplantae</taxon>
        <taxon>Streptophyta</taxon>
        <taxon>Embryophyta</taxon>
        <taxon>Tracheophyta</taxon>
        <taxon>Spermatophyta</taxon>
        <taxon>Magnoliopsida</taxon>
        <taxon>eudicotyledons</taxon>
        <taxon>Gunneridae</taxon>
        <taxon>Pentapetalae</taxon>
        <taxon>rosids</taxon>
        <taxon>fabids</taxon>
        <taxon>Rosales</taxon>
        <taxon>Moraceae</taxon>
        <taxon>Moreae</taxon>
        <taxon>Morus</taxon>
    </lineage>
</organism>
<sequence>MASSRVLSRLSSRLKPFACNSNKRSLASEFSSLKSASFSEASLLTGRFRRTSRLPLQLSSVESMMPLHSAVASARLISSLSIESQHWGLVPQGISMPL</sequence>
<dbReference type="PANTHER" id="PTHR33156">
    <property type="entry name" value="OS02G0230000 PROTEIN"/>
    <property type="match status" value="1"/>
</dbReference>
<gene>
    <name evidence="1" type="ORF">L484_009267</name>
</gene>
<dbReference type="Proteomes" id="UP000030645">
    <property type="component" value="Unassembled WGS sequence"/>
</dbReference>
<dbReference type="EMBL" id="KE346039">
    <property type="protein sequence ID" value="EXC24978.1"/>
    <property type="molecule type" value="Genomic_DNA"/>
</dbReference>
<name>W9SBX8_9ROSA</name>
<evidence type="ECO:0000313" key="1">
    <source>
        <dbReference type="EMBL" id="EXC24978.1"/>
    </source>
</evidence>
<protein>
    <recommendedName>
        <fullName evidence="3">Protein NUCLEAR FUSION DEFECTIVE 6</fullName>
    </recommendedName>
</protein>
<evidence type="ECO:0000313" key="2">
    <source>
        <dbReference type="Proteomes" id="UP000030645"/>
    </source>
</evidence>
<dbReference type="InterPro" id="IPR043459">
    <property type="entry name" value="NFD6/NOXY2-like"/>
</dbReference>
<keyword evidence="2" id="KW-1185">Reference proteome</keyword>
<dbReference type="OrthoDB" id="669248at2759"/>
<dbReference type="PANTHER" id="PTHR33156:SF73">
    <property type="entry name" value="PROTEIN NUCLEAR FUSION DEFECTIVE 6, CHLOROPLASTIC_MITOCHONDRIAL-LIKE"/>
    <property type="match status" value="1"/>
</dbReference>
<dbReference type="AlphaFoldDB" id="W9SBX8"/>
<proteinExistence type="predicted"/>
<dbReference type="KEGG" id="mnt:21392606"/>
<dbReference type="eggNOG" id="ENOG502S7W2">
    <property type="taxonomic scope" value="Eukaryota"/>
</dbReference>
<reference evidence="2" key="1">
    <citation type="submission" date="2013-01" db="EMBL/GenBank/DDBJ databases">
        <title>Draft Genome Sequence of a Mulberry Tree, Morus notabilis C.K. Schneid.</title>
        <authorList>
            <person name="He N."/>
            <person name="Zhao S."/>
        </authorList>
    </citation>
    <scope>NUCLEOTIDE SEQUENCE</scope>
</reference>
<accession>W9SBX8</accession>